<feature type="chain" id="PRO_5008534314" evidence="9">
    <location>
        <begin position="19"/>
        <end position="309"/>
    </location>
</feature>
<keyword evidence="4" id="KW-0964">Secreted</keyword>
<evidence type="ECO:0000256" key="3">
    <source>
        <dbReference type="ARBA" id="ARBA00004613"/>
    </source>
</evidence>
<dbReference type="AlphaFoldDB" id="A0A1B2ASA0"/>
<evidence type="ECO:0000313" key="10">
    <source>
        <dbReference type="EMBL" id="ANY30967.1"/>
    </source>
</evidence>
<feature type="signal peptide" evidence="9">
    <location>
        <begin position="1"/>
        <end position="18"/>
    </location>
</feature>
<evidence type="ECO:0000256" key="6">
    <source>
        <dbReference type="ARBA" id="ARBA00022842"/>
    </source>
</evidence>
<evidence type="ECO:0000256" key="2">
    <source>
        <dbReference type="ARBA" id="ARBA00001142"/>
    </source>
</evidence>
<dbReference type="GO" id="GO:0008081">
    <property type="term" value="F:phosphoric diester hydrolase activity"/>
    <property type="evidence" value="ECO:0007669"/>
    <property type="project" value="InterPro"/>
</dbReference>
<dbReference type="SMR" id="A0A1B2ASA0"/>
<sequence>MLLHVVLILGCWSILSEGAENDVAERDDDKRPIWNMAHMVNSIAQIQEFMRLGSNSLEFDINFDKDAKPVYTYHGVPCDCFRSCLYWEYIGDYLTALRERTTPGNPKYRENLSLLVFDLKTNSLYDSQAAEAGRNLADDIFKYYWNEGNNGGRAYMIISIPNLEHYDLITAFKHKFTSNGHEDLLDYVGFDFSANDNIPDVERVFEKVKVSGVPDRVWQSDGITNCIARSLDRVKEAVKERDAGGIINKIYVWTLDKVSSIKEALDAGVDGVMTNHPDVVVGVLREDAYKTKFRYASYSDNPWETFKAE</sequence>
<evidence type="ECO:0000256" key="5">
    <source>
        <dbReference type="ARBA" id="ARBA00022723"/>
    </source>
</evidence>
<keyword evidence="7" id="KW-1015">Disulfide bond</keyword>
<dbReference type="GO" id="GO:0006629">
    <property type="term" value="P:lipid metabolic process"/>
    <property type="evidence" value="ECO:0007669"/>
    <property type="project" value="InterPro"/>
</dbReference>
<dbReference type="GO" id="GO:0046872">
    <property type="term" value="F:metal ion binding"/>
    <property type="evidence" value="ECO:0007669"/>
    <property type="project" value="UniProtKB-KW"/>
</dbReference>
<reference evidence="10" key="1">
    <citation type="journal article" date="2016" name="Toxicon">
        <title>Transcriptome analysis of Loxosceles similis venom: description of Loxtox protein family and identification of a new group of Phospholipases D.</title>
        <authorList>
            <person name="Dantas A.E."/>
            <person name="Carmo A.O."/>
            <person name="Horta C.C.R."/>
            <person name="Leal H.G."/>
            <person name="Oliveira-Mendes B.B.R."/>
            <person name="Martins A.P.V."/>
            <person name="Chavez-Olortegui C."/>
            <person name="Kalapothakis E."/>
        </authorList>
    </citation>
    <scope>NUCLEOTIDE SEQUENCE</scope>
    <source>
        <strain evidence="10">Loxtox_s2A</strain>
    </source>
</reference>
<keyword evidence="9" id="KW-0732">Signal</keyword>
<dbReference type="EMBL" id="KU891943">
    <property type="protein sequence ID" value="ANY30967.1"/>
    <property type="molecule type" value="mRNA"/>
</dbReference>
<comment type="catalytic activity">
    <reaction evidence="1">
        <text>an N-(acyl)-sphingosylphosphoethanolamine = an N-(acyl)-sphingosyl-1,3-cyclic phosphate + ethanolamine</text>
        <dbReference type="Rhea" id="RHEA:60648"/>
        <dbReference type="ChEBI" id="CHEBI:57603"/>
        <dbReference type="ChEBI" id="CHEBI:143891"/>
        <dbReference type="ChEBI" id="CHEBI:143892"/>
    </reaction>
</comment>
<evidence type="ECO:0000256" key="1">
    <source>
        <dbReference type="ARBA" id="ARBA00000110"/>
    </source>
</evidence>
<keyword evidence="8" id="KW-0456">Lyase</keyword>
<accession>A0A1B2ASA0</accession>
<dbReference type="Pfam" id="PF13653">
    <property type="entry name" value="GDPD_2"/>
    <property type="match status" value="1"/>
</dbReference>
<protein>
    <submittedName>
        <fullName evidence="10">Loxtox protein</fullName>
    </submittedName>
</protein>
<keyword evidence="5" id="KW-0479">Metal-binding</keyword>
<evidence type="ECO:0000256" key="9">
    <source>
        <dbReference type="SAM" id="SignalP"/>
    </source>
</evidence>
<organism evidence="10">
    <name type="scientific">Loxosceles similis</name>
    <name type="common">Brazilian brown spider</name>
    <name type="synonym">Loxosceles surata</name>
    <dbReference type="NCBI Taxonomy" id="321804"/>
    <lineage>
        <taxon>Eukaryota</taxon>
        <taxon>Metazoa</taxon>
        <taxon>Ecdysozoa</taxon>
        <taxon>Arthropoda</taxon>
        <taxon>Chelicerata</taxon>
        <taxon>Arachnida</taxon>
        <taxon>Araneae</taxon>
        <taxon>Araneomorphae</taxon>
        <taxon>Haplogynae</taxon>
        <taxon>Scytodoidea</taxon>
        <taxon>Sicariidae</taxon>
        <taxon>Loxosceles</taxon>
    </lineage>
</organism>
<keyword evidence="6" id="KW-0460">Magnesium</keyword>
<comment type="catalytic activity">
    <reaction evidence="2">
        <text>a 1-acyl-sn-glycero-3-phosphocholine = a 1-acyl-sn-glycero-2,3-cyclic phosphate + choline</text>
        <dbReference type="Rhea" id="RHEA:60700"/>
        <dbReference type="ChEBI" id="CHEBI:15354"/>
        <dbReference type="ChEBI" id="CHEBI:58168"/>
        <dbReference type="ChEBI" id="CHEBI:143947"/>
    </reaction>
</comment>
<dbReference type="Gene3D" id="3.20.20.190">
    <property type="entry name" value="Phosphatidylinositol (PI) phosphodiesterase"/>
    <property type="match status" value="1"/>
</dbReference>
<dbReference type="CDD" id="cd08576">
    <property type="entry name" value="GDPD_like_SMaseD_PLD"/>
    <property type="match status" value="1"/>
</dbReference>
<dbReference type="InterPro" id="IPR017946">
    <property type="entry name" value="PLC-like_Pdiesterase_TIM-brl"/>
</dbReference>
<evidence type="ECO:0000256" key="7">
    <source>
        <dbReference type="ARBA" id="ARBA00023157"/>
    </source>
</evidence>
<dbReference type="GO" id="GO:0016829">
    <property type="term" value="F:lyase activity"/>
    <property type="evidence" value="ECO:0007669"/>
    <property type="project" value="UniProtKB-KW"/>
</dbReference>
<name>A0A1B2ASA0_LOXSM</name>
<comment type="subcellular location">
    <subcellularLocation>
        <location evidence="3">Secreted</location>
    </subcellularLocation>
</comment>
<proteinExistence type="evidence at transcript level"/>
<evidence type="ECO:0000256" key="8">
    <source>
        <dbReference type="ARBA" id="ARBA00023239"/>
    </source>
</evidence>
<dbReference type="SUPFAM" id="SSF51695">
    <property type="entry name" value="PLC-like phosphodiesterases"/>
    <property type="match status" value="1"/>
</dbReference>
<dbReference type="GO" id="GO:0005576">
    <property type="term" value="C:extracellular region"/>
    <property type="evidence" value="ECO:0007669"/>
    <property type="project" value="UniProtKB-SubCell"/>
</dbReference>
<evidence type="ECO:0000256" key="4">
    <source>
        <dbReference type="ARBA" id="ARBA00022525"/>
    </source>
</evidence>